<proteinExistence type="predicted"/>
<evidence type="ECO:0000256" key="4">
    <source>
        <dbReference type="ARBA" id="ARBA00022989"/>
    </source>
</evidence>
<feature type="transmembrane region" description="Helical" evidence="7">
    <location>
        <begin position="127"/>
        <end position="150"/>
    </location>
</feature>
<dbReference type="EMBL" id="AYTS01000147">
    <property type="protein sequence ID" value="OOP55431.1"/>
    <property type="molecule type" value="Genomic_DNA"/>
</dbReference>
<dbReference type="InterPro" id="IPR015927">
    <property type="entry name" value="Peptidase_S24_S26A/B/C"/>
</dbReference>
<reference evidence="9 10" key="1">
    <citation type="journal article" date="2017" name="Water Res.">
        <title>Discovery and metagenomic analysis of an anammox bacterial enrichment related to Candidatus "Brocadia caroliniensis" in a full-scale glycerol-fed nitritation-denitritation separate centrate treatment process.</title>
        <authorList>
            <person name="Park H."/>
            <person name="Brotto A.C."/>
            <person name="van Loosdrecht M.C."/>
            <person name="Chandran K."/>
        </authorList>
    </citation>
    <scope>NUCLEOTIDE SEQUENCE [LARGE SCALE GENOMIC DNA]</scope>
    <source>
        <strain evidence="9">26THWARD</strain>
    </source>
</reference>
<sequence length="215" mass="24635">MYISNPDRNHLNVSLIDAVLDVWGKTGEQHLIPIAGRSMFPLIRAGDQVLVTHGSAGIRRGDVVVFRYNGTLFAHRVLSIYEGNNGTTFITKGDNTPQCDPPFGINEFIGCVISIKRGNRKMPIDTAAWRILGWLIAVSSLALVKMHLLIRNRDQKFSEHQPNQFTLFMKRGLRFFPIIVRRVAFVPFCWWKDEKRFVFSEKTMNRTTQNNETGR</sequence>
<evidence type="ECO:0000313" key="10">
    <source>
        <dbReference type="Proteomes" id="UP000189681"/>
    </source>
</evidence>
<dbReference type="SUPFAM" id="SSF51306">
    <property type="entry name" value="LexA/Signal peptidase"/>
    <property type="match status" value="1"/>
</dbReference>
<dbReference type="Gene3D" id="2.10.109.10">
    <property type="entry name" value="Umud Fragment, subunit A"/>
    <property type="match status" value="1"/>
</dbReference>
<evidence type="ECO:0000256" key="1">
    <source>
        <dbReference type="ARBA" id="ARBA00004370"/>
    </source>
</evidence>
<dbReference type="InterPro" id="IPR001733">
    <property type="entry name" value="Peptidase_S26B"/>
</dbReference>
<dbReference type="EC" id="3.4.21.89" evidence="6"/>
<evidence type="ECO:0000313" key="9">
    <source>
        <dbReference type="EMBL" id="OOP55431.1"/>
    </source>
</evidence>
<comment type="subcellular location">
    <subcellularLocation>
        <location evidence="1">Membrane</location>
    </subcellularLocation>
</comment>
<dbReference type="AlphaFoldDB" id="A0A1V4AQQ0"/>
<dbReference type="InterPro" id="IPR036286">
    <property type="entry name" value="LexA/Signal_pep-like_sf"/>
</dbReference>
<name>A0A1V4AQQ0_9BACT</name>
<dbReference type="GO" id="GO:0009003">
    <property type="term" value="F:signal peptidase activity"/>
    <property type="evidence" value="ECO:0007669"/>
    <property type="project" value="UniProtKB-EC"/>
</dbReference>
<evidence type="ECO:0000259" key="8">
    <source>
        <dbReference type="Pfam" id="PF00717"/>
    </source>
</evidence>
<dbReference type="GO" id="GO:0004252">
    <property type="term" value="F:serine-type endopeptidase activity"/>
    <property type="evidence" value="ECO:0007669"/>
    <property type="project" value="UniProtKB-UniRule"/>
</dbReference>
<dbReference type="GO" id="GO:0016020">
    <property type="term" value="C:membrane"/>
    <property type="evidence" value="ECO:0007669"/>
    <property type="project" value="UniProtKB-SubCell"/>
</dbReference>
<accession>A0A1V4AQQ0</accession>
<dbReference type="NCBIfam" id="TIGR02228">
    <property type="entry name" value="sigpep_I_arch"/>
    <property type="match status" value="1"/>
</dbReference>
<organism evidence="9 10">
    <name type="scientific">Candidatus Brocadia carolinensis</name>
    <dbReference type="NCBI Taxonomy" id="1004156"/>
    <lineage>
        <taxon>Bacteria</taxon>
        <taxon>Pseudomonadati</taxon>
        <taxon>Planctomycetota</taxon>
        <taxon>Candidatus Brocadiia</taxon>
        <taxon>Candidatus Brocadiales</taxon>
        <taxon>Candidatus Brocadiaceae</taxon>
        <taxon>Candidatus Brocadia</taxon>
    </lineage>
</organism>
<evidence type="ECO:0000256" key="2">
    <source>
        <dbReference type="ARBA" id="ARBA00022670"/>
    </source>
</evidence>
<evidence type="ECO:0000256" key="3">
    <source>
        <dbReference type="ARBA" id="ARBA00022692"/>
    </source>
</evidence>
<protein>
    <recommendedName>
        <fullName evidence="6">Signal peptidase I</fullName>
        <ecNumber evidence="6">3.4.21.89</ecNumber>
    </recommendedName>
</protein>
<keyword evidence="3 7" id="KW-0812">Transmembrane</keyword>
<evidence type="ECO:0000256" key="5">
    <source>
        <dbReference type="ARBA" id="ARBA00023136"/>
    </source>
</evidence>
<keyword evidence="2" id="KW-0645">Protease</keyword>
<evidence type="ECO:0000256" key="7">
    <source>
        <dbReference type="SAM" id="Phobius"/>
    </source>
</evidence>
<dbReference type="GO" id="GO:0006465">
    <property type="term" value="P:signal peptide processing"/>
    <property type="evidence" value="ECO:0007669"/>
    <property type="project" value="UniProtKB-UniRule"/>
</dbReference>
<dbReference type="Pfam" id="PF00717">
    <property type="entry name" value="Peptidase_S24"/>
    <property type="match status" value="1"/>
</dbReference>
<dbReference type="Proteomes" id="UP000189681">
    <property type="component" value="Unassembled WGS sequence"/>
</dbReference>
<keyword evidence="5 7" id="KW-0472">Membrane</keyword>
<dbReference type="STRING" id="1004156.AYP45_14890"/>
<evidence type="ECO:0000256" key="6">
    <source>
        <dbReference type="NCBIfam" id="TIGR02228"/>
    </source>
</evidence>
<keyword evidence="4 7" id="KW-1133">Transmembrane helix</keyword>
<keyword evidence="2" id="KW-0378">Hydrolase</keyword>
<comment type="caution">
    <text evidence="9">The sequence shown here is derived from an EMBL/GenBank/DDBJ whole genome shotgun (WGS) entry which is preliminary data.</text>
</comment>
<feature type="domain" description="Peptidase S24/S26A/S26B/S26C" evidence="8">
    <location>
        <begin position="28"/>
        <end position="78"/>
    </location>
</feature>
<dbReference type="CDD" id="cd06462">
    <property type="entry name" value="Peptidase_S24_S26"/>
    <property type="match status" value="1"/>
</dbReference>
<gene>
    <name evidence="9" type="ORF">AYP45_14890</name>
</gene>